<organism evidence="1 2">
    <name type="scientific">Pistacia atlantica</name>
    <dbReference type="NCBI Taxonomy" id="434234"/>
    <lineage>
        <taxon>Eukaryota</taxon>
        <taxon>Viridiplantae</taxon>
        <taxon>Streptophyta</taxon>
        <taxon>Embryophyta</taxon>
        <taxon>Tracheophyta</taxon>
        <taxon>Spermatophyta</taxon>
        <taxon>Magnoliopsida</taxon>
        <taxon>eudicotyledons</taxon>
        <taxon>Gunneridae</taxon>
        <taxon>Pentapetalae</taxon>
        <taxon>rosids</taxon>
        <taxon>malvids</taxon>
        <taxon>Sapindales</taxon>
        <taxon>Anacardiaceae</taxon>
        <taxon>Pistacia</taxon>
    </lineage>
</organism>
<keyword evidence="2" id="KW-1185">Reference proteome</keyword>
<accession>A0ACC1BLN8</accession>
<name>A0ACC1BLN8_9ROSI</name>
<reference evidence="2" key="1">
    <citation type="journal article" date="2023" name="G3 (Bethesda)">
        <title>Genome assembly and association tests identify interacting loci associated with vigor, precocity, and sex in interspecific pistachio rootstocks.</title>
        <authorList>
            <person name="Palmer W."/>
            <person name="Jacygrad E."/>
            <person name="Sagayaradj S."/>
            <person name="Cavanaugh K."/>
            <person name="Han R."/>
            <person name="Bertier L."/>
            <person name="Beede B."/>
            <person name="Kafkas S."/>
            <person name="Golino D."/>
            <person name="Preece J."/>
            <person name="Michelmore R."/>
        </authorList>
    </citation>
    <scope>NUCLEOTIDE SEQUENCE [LARGE SCALE GENOMIC DNA]</scope>
</reference>
<gene>
    <name evidence="1" type="ORF">Patl1_22001</name>
</gene>
<evidence type="ECO:0000313" key="1">
    <source>
        <dbReference type="EMBL" id="KAJ0099773.1"/>
    </source>
</evidence>
<dbReference type="Proteomes" id="UP001164250">
    <property type="component" value="Chromosome 4"/>
</dbReference>
<evidence type="ECO:0000313" key="2">
    <source>
        <dbReference type="Proteomes" id="UP001164250"/>
    </source>
</evidence>
<sequence>MPRYGMADIVNGKTRMRSGHKRQNASGHFHTVAHYKFLPENPKWLANKYHLTYAFLAGTLVDAMNPVAKAFTTWAGNTHFTFSVTQGIGNVDLTIGFHHGYHGDGSPFDGHGGVWLMLLPQTIGGSITIRPRHGLWVRWKVQST</sequence>
<protein>
    <submittedName>
        <fullName evidence="1">Uncharacterized protein</fullName>
    </submittedName>
</protein>
<proteinExistence type="predicted"/>
<dbReference type="EMBL" id="CM047900">
    <property type="protein sequence ID" value="KAJ0099773.1"/>
    <property type="molecule type" value="Genomic_DNA"/>
</dbReference>
<comment type="caution">
    <text evidence="1">The sequence shown here is derived from an EMBL/GenBank/DDBJ whole genome shotgun (WGS) entry which is preliminary data.</text>
</comment>